<dbReference type="InterPro" id="IPR012337">
    <property type="entry name" value="RNaseH-like_sf"/>
</dbReference>
<dbReference type="PANTHER" id="PTHR46889">
    <property type="entry name" value="TRANSPOSASE INSF FOR INSERTION SEQUENCE IS3B-RELATED"/>
    <property type="match status" value="1"/>
</dbReference>
<evidence type="ECO:0000259" key="2">
    <source>
        <dbReference type="PROSITE" id="PS50994"/>
    </source>
</evidence>
<dbReference type="PROSITE" id="PS50994">
    <property type="entry name" value="INTEGRASE"/>
    <property type="match status" value="1"/>
</dbReference>
<dbReference type="GO" id="GO:0015074">
    <property type="term" value="P:DNA integration"/>
    <property type="evidence" value="ECO:0007669"/>
    <property type="project" value="InterPro"/>
</dbReference>
<dbReference type="NCBIfam" id="NF033516">
    <property type="entry name" value="transpos_IS3"/>
    <property type="match status" value="1"/>
</dbReference>
<dbReference type="HOGENOM" id="CLU_027402_21_2_6"/>
<feature type="domain" description="Integrase catalytic" evidence="2">
    <location>
        <begin position="117"/>
        <end position="207"/>
    </location>
</feature>
<proteinExistence type="predicted"/>
<dbReference type="Gene3D" id="3.30.420.10">
    <property type="entry name" value="Ribonuclease H-like superfamily/Ribonuclease H"/>
    <property type="match status" value="1"/>
</dbReference>
<sequence>MQAHREEFRVCAMCRVLPVNRAGYYAWRKTPKSERAKEDERLLGMIKHHWLASGSVYGHRKITKDLRDLDERCSRHRVHRLMRAEGLRAQVGYGRKPRFHVGTECVAAANLLDQQFEVTAPDTVWSSDFTCIRTHEGRMYLAVVIDLFSRQVVGWVMRDRADTGLVVQALLSAVWRRKPTSGCLVHSDQGSVYTSDDRRSFLASHGLVCSMRRRGNCHEREACPWGTTPRWRASSACSNASGSGGRSISTRTPRARRCSTTSRCSTTPNAVMVQSATCPLSRLNGATRNAGLACLPNPGRITAPQHNNAHVMKCSTLSLLDGNSPNSGGGPRHAAITTTIAVIHKPTHNRGR</sequence>
<gene>
    <name evidence="3" type="ORF">XOC_0749</name>
</gene>
<dbReference type="AlphaFoldDB" id="G7TCG9"/>
<dbReference type="InterPro" id="IPR001584">
    <property type="entry name" value="Integrase_cat-core"/>
</dbReference>
<name>G7TCG9_XANOB</name>
<dbReference type="InterPro" id="IPR048020">
    <property type="entry name" value="Transpos_IS3"/>
</dbReference>
<dbReference type="SUPFAM" id="SSF53098">
    <property type="entry name" value="Ribonuclease H-like"/>
    <property type="match status" value="1"/>
</dbReference>
<evidence type="ECO:0000313" key="4">
    <source>
        <dbReference type="Proteomes" id="UP000008851"/>
    </source>
</evidence>
<accession>G7TCG9</accession>
<evidence type="ECO:0000313" key="3">
    <source>
        <dbReference type="EMBL" id="AEQ94956.1"/>
    </source>
</evidence>
<feature type="region of interest" description="Disordered" evidence="1">
    <location>
        <begin position="236"/>
        <end position="261"/>
    </location>
</feature>
<dbReference type="KEGG" id="xor:XOC_0749"/>
<dbReference type="PANTHER" id="PTHR46889:SF4">
    <property type="entry name" value="TRANSPOSASE INSO FOR INSERTION SEQUENCE ELEMENT IS911B-RELATED"/>
    <property type="match status" value="1"/>
</dbReference>
<dbReference type="InterPro" id="IPR025948">
    <property type="entry name" value="HTH-like_dom"/>
</dbReference>
<dbReference type="GO" id="GO:0003676">
    <property type="term" value="F:nucleic acid binding"/>
    <property type="evidence" value="ECO:0007669"/>
    <property type="project" value="InterPro"/>
</dbReference>
<dbReference type="InterPro" id="IPR036397">
    <property type="entry name" value="RNaseH_sf"/>
</dbReference>
<dbReference type="Pfam" id="PF13276">
    <property type="entry name" value="HTH_21"/>
    <property type="match status" value="1"/>
</dbReference>
<dbReference type="Proteomes" id="UP000008851">
    <property type="component" value="Chromosome"/>
</dbReference>
<dbReference type="eggNOG" id="COG2801">
    <property type="taxonomic scope" value="Bacteria"/>
</dbReference>
<dbReference type="InterPro" id="IPR050900">
    <property type="entry name" value="Transposase_IS3/IS150/IS904"/>
</dbReference>
<dbReference type="EMBL" id="CP003057">
    <property type="protein sequence ID" value="AEQ94956.1"/>
    <property type="molecule type" value="Genomic_DNA"/>
</dbReference>
<dbReference type="Pfam" id="PF00665">
    <property type="entry name" value="rve"/>
    <property type="match status" value="1"/>
</dbReference>
<evidence type="ECO:0000256" key="1">
    <source>
        <dbReference type="SAM" id="MobiDB-lite"/>
    </source>
</evidence>
<organism evidence="3 4">
    <name type="scientific">Xanthomonas oryzae pv. oryzicola (strain BLS256)</name>
    <dbReference type="NCBI Taxonomy" id="383407"/>
    <lineage>
        <taxon>Bacteria</taxon>
        <taxon>Pseudomonadati</taxon>
        <taxon>Pseudomonadota</taxon>
        <taxon>Gammaproteobacteria</taxon>
        <taxon>Lysobacterales</taxon>
        <taxon>Lysobacteraceae</taxon>
        <taxon>Xanthomonas</taxon>
    </lineage>
</organism>
<reference evidence="3 4" key="1">
    <citation type="journal article" date="2011" name="J. Bacteriol.">
        <title>Two new complete genome sequences offer insight into host and tissue specificity of plant pathogenic Xanthomonas spp.</title>
        <authorList>
            <person name="Bogdanove A.J."/>
            <person name="Koebnik R."/>
            <person name="Lu H."/>
            <person name="Furutani A."/>
            <person name="Angiuoli S.V."/>
            <person name="Patil P.B."/>
            <person name="Van Sluys M.A."/>
            <person name="Ryan R.P."/>
            <person name="Meyer D.F."/>
            <person name="Han S.W."/>
            <person name="Aparna G."/>
            <person name="Rajaram M."/>
            <person name="Delcher A.L."/>
            <person name="Phillippy A.M."/>
            <person name="Puiu D."/>
            <person name="Schatz M.C."/>
            <person name="Shumway M."/>
            <person name="Sommer D.D."/>
            <person name="Trapnell C."/>
            <person name="Benahmed F."/>
            <person name="Dimitrov G."/>
            <person name="Madupu R."/>
            <person name="Radune D."/>
            <person name="Sullivan S."/>
            <person name="Jha G."/>
            <person name="Ishihara H."/>
            <person name="Lee S.W."/>
            <person name="Pandey A."/>
            <person name="Sharma V."/>
            <person name="Sriariyanun M."/>
            <person name="Szurek B."/>
            <person name="Vera-Cruz C.M."/>
            <person name="Dorman K.S."/>
            <person name="Ronald P.C."/>
            <person name="Verdier V."/>
            <person name="Dow J.M."/>
            <person name="Sonti R.V."/>
            <person name="Tsuge S."/>
            <person name="Brendel V.P."/>
            <person name="Rabinowicz P.D."/>
            <person name="Leach J.E."/>
            <person name="White F.F."/>
            <person name="Salzberg S.L."/>
        </authorList>
    </citation>
    <scope>NUCLEOTIDE SEQUENCE [LARGE SCALE GENOMIC DNA]</scope>
    <source>
        <strain evidence="3 4">BLS256</strain>
    </source>
</reference>
<protein>
    <submittedName>
        <fullName evidence="3">ISxac3 transposase</fullName>
    </submittedName>
</protein>